<dbReference type="AlphaFoldDB" id="A0A942YX99"/>
<dbReference type="InterPro" id="IPR038765">
    <property type="entry name" value="Papain-like_cys_pep_sf"/>
</dbReference>
<evidence type="ECO:0000256" key="7">
    <source>
        <dbReference type="SAM" id="MobiDB-lite"/>
    </source>
</evidence>
<evidence type="ECO:0000313" key="11">
    <source>
        <dbReference type="Proteomes" id="UP000679749"/>
    </source>
</evidence>
<dbReference type="InterPro" id="IPR000064">
    <property type="entry name" value="NLP_P60_dom"/>
</dbReference>
<keyword evidence="5" id="KW-0788">Thiol protease</keyword>
<feature type="compositionally biased region" description="Low complexity" evidence="7">
    <location>
        <begin position="234"/>
        <end position="268"/>
    </location>
</feature>
<name>A0A942YX99_9BACI</name>
<dbReference type="Gene3D" id="3.90.1720.10">
    <property type="entry name" value="endopeptidase domain like (from Nostoc punctiforme)"/>
    <property type="match status" value="1"/>
</dbReference>
<dbReference type="Proteomes" id="UP000679749">
    <property type="component" value="Unassembled WGS sequence"/>
</dbReference>
<organism evidence="10 11">
    <name type="scientific">Neobacillus rhizophilus</name>
    <dbReference type="NCBI Taxonomy" id="2833579"/>
    <lineage>
        <taxon>Bacteria</taxon>
        <taxon>Bacillati</taxon>
        <taxon>Bacillota</taxon>
        <taxon>Bacilli</taxon>
        <taxon>Bacillales</taxon>
        <taxon>Bacillaceae</taxon>
        <taxon>Neobacillus</taxon>
    </lineage>
</organism>
<dbReference type="EMBL" id="JAGYPF010000003">
    <property type="protein sequence ID" value="MBS4213571.1"/>
    <property type="molecule type" value="Genomic_DNA"/>
</dbReference>
<evidence type="ECO:0000256" key="6">
    <source>
        <dbReference type="SAM" id="Coils"/>
    </source>
</evidence>
<dbReference type="GO" id="GO:0006508">
    <property type="term" value="P:proteolysis"/>
    <property type="evidence" value="ECO:0007669"/>
    <property type="project" value="UniProtKB-KW"/>
</dbReference>
<proteinExistence type="inferred from homology"/>
<keyword evidence="11" id="KW-1185">Reference proteome</keyword>
<reference evidence="10" key="1">
    <citation type="submission" date="2021-05" db="EMBL/GenBank/DDBJ databases">
        <title>Novel Bacillus species.</title>
        <authorList>
            <person name="Liu G."/>
        </authorList>
    </citation>
    <scope>NUCLEOTIDE SEQUENCE</scope>
    <source>
        <strain evidence="10">FJAT-49825</strain>
    </source>
</reference>
<dbReference type="SUPFAM" id="SSF54001">
    <property type="entry name" value="Cysteine proteinases"/>
    <property type="match status" value="1"/>
</dbReference>
<keyword evidence="3 8" id="KW-0732">Signal</keyword>
<evidence type="ECO:0000259" key="9">
    <source>
        <dbReference type="PROSITE" id="PS51935"/>
    </source>
</evidence>
<dbReference type="GO" id="GO:0008234">
    <property type="term" value="F:cysteine-type peptidase activity"/>
    <property type="evidence" value="ECO:0007669"/>
    <property type="project" value="UniProtKB-KW"/>
</dbReference>
<evidence type="ECO:0000256" key="1">
    <source>
        <dbReference type="ARBA" id="ARBA00007074"/>
    </source>
</evidence>
<keyword evidence="2" id="KW-0645">Protease</keyword>
<keyword evidence="6" id="KW-0175">Coiled coil</keyword>
<dbReference type="Pfam" id="PF24568">
    <property type="entry name" value="CC_PcsB"/>
    <property type="match status" value="1"/>
</dbReference>
<comment type="similarity">
    <text evidence="1">Belongs to the peptidase C40 family.</text>
</comment>
<feature type="domain" description="NlpC/P60" evidence="9">
    <location>
        <begin position="269"/>
        <end position="386"/>
    </location>
</feature>
<gene>
    <name evidence="10" type="ORF">KHA99_14040</name>
</gene>
<dbReference type="PANTHER" id="PTHR47053">
    <property type="entry name" value="MUREIN DD-ENDOPEPTIDASE MEPH-RELATED"/>
    <property type="match status" value="1"/>
</dbReference>
<evidence type="ECO:0000256" key="5">
    <source>
        <dbReference type="ARBA" id="ARBA00022807"/>
    </source>
</evidence>
<evidence type="ECO:0000256" key="2">
    <source>
        <dbReference type="ARBA" id="ARBA00022670"/>
    </source>
</evidence>
<feature type="coiled-coil region" evidence="6">
    <location>
        <begin position="36"/>
        <end position="109"/>
    </location>
</feature>
<dbReference type="PROSITE" id="PS51935">
    <property type="entry name" value="NLPC_P60"/>
    <property type="match status" value="1"/>
</dbReference>
<comment type="caution">
    <text evidence="10">The sequence shown here is derived from an EMBL/GenBank/DDBJ whole genome shotgun (WGS) entry which is preliminary data.</text>
</comment>
<dbReference type="InterPro" id="IPR057309">
    <property type="entry name" value="PcsB_CC"/>
</dbReference>
<evidence type="ECO:0000256" key="4">
    <source>
        <dbReference type="ARBA" id="ARBA00022801"/>
    </source>
</evidence>
<evidence type="ECO:0000256" key="3">
    <source>
        <dbReference type="ARBA" id="ARBA00022729"/>
    </source>
</evidence>
<keyword evidence="4" id="KW-0378">Hydrolase</keyword>
<protein>
    <submittedName>
        <fullName evidence="10">C40 family peptidase</fullName>
    </submittedName>
</protein>
<dbReference type="RefSeq" id="WP_213118117.1">
    <property type="nucleotide sequence ID" value="NZ_JAGYPF010000003.1"/>
</dbReference>
<evidence type="ECO:0000256" key="8">
    <source>
        <dbReference type="SAM" id="SignalP"/>
    </source>
</evidence>
<dbReference type="Pfam" id="PF00877">
    <property type="entry name" value="NLPC_P60"/>
    <property type="match status" value="1"/>
</dbReference>
<feature type="signal peptide" evidence="8">
    <location>
        <begin position="1"/>
        <end position="26"/>
    </location>
</feature>
<feature type="region of interest" description="Disordered" evidence="7">
    <location>
        <begin position="225"/>
        <end position="268"/>
    </location>
</feature>
<evidence type="ECO:0000313" key="10">
    <source>
        <dbReference type="EMBL" id="MBS4213571.1"/>
    </source>
</evidence>
<sequence length="386" mass="41831">MIKKFFTYTVSAVVLASLIQATPAFAEPGQVTQSQINATQGHVDDLETQVQQLDNRINLAIEKSQKLNDQIQTQQGEIEKSKVEIETAKNDLEAYKQAYTERLKSIQSEGKISVAAYAEVLLSSNNLSEFLTRFSAISQIIQNDTDKLNGLKEKQQALTDAEDKLQNELANLKKSQVELAAEQKQIEEDKASVGQALAAAQTQLQGQQDQFAAQQEAERQAQIAAREEAERQARLAQQQQPAQVQQSSVKTASNPAPAPTVAAANPSDPDAANKVISYAKQFLGVPYVWGGSTPSGFDCSGFTSYVFRNAVGINLPRVSSSQQGVGTRISPSQVQPGDLVFRGSPAYHVGIYIGGGQYIHAPQTGDVVKIASYDPSKFSSAARVLR</sequence>
<dbReference type="Gene3D" id="6.10.250.3150">
    <property type="match status" value="1"/>
</dbReference>
<feature type="chain" id="PRO_5036700349" evidence="8">
    <location>
        <begin position="27"/>
        <end position="386"/>
    </location>
</feature>
<dbReference type="PANTHER" id="PTHR47053:SF1">
    <property type="entry name" value="MUREIN DD-ENDOPEPTIDASE MEPH-RELATED"/>
    <property type="match status" value="1"/>
</dbReference>
<dbReference type="InterPro" id="IPR051202">
    <property type="entry name" value="Peptidase_C40"/>
</dbReference>
<accession>A0A942YX99</accession>